<dbReference type="GO" id="GO:0005524">
    <property type="term" value="F:ATP binding"/>
    <property type="evidence" value="ECO:0007669"/>
    <property type="project" value="UniProtKB-KW"/>
</dbReference>
<evidence type="ECO:0000256" key="5">
    <source>
        <dbReference type="ARBA" id="ARBA00022989"/>
    </source>
</evidence>
<dbReference type="PROSITE" id="PS50929">
    <property type="entry name" value="ABC_TM1F"/>
    <property type="match status" value="1"/>
</dbReference>
<dbReference type="InterPro" id="IPR039421">
    <property type="entry name" value="Type_1_exporter"/>
</dbReference>
<feature type="transmembrane region" description="Helical" evidence="7">
    <location>
        <begin position="21"/>
        <end position="43"/>
    </location>
</feature>
<keyword evidence="4 10" id="KW-0067">ATP-binding</keyword>
<organism evidence="10 11">
    <name type="scientific">Parvicella tangerina</name>
    <dbReference type="NCBI Taxonomy" id="2829795"/>
    <lineage>
        <taxon>Bacteria</taxon>
        <taxon>Pseudomonadati</taxon>
        <taxon>Bacteroidota</taxon>
        <taxon>Flavobacteriia</taxon>
        <taxon>Flavobacteriales</taxon>
        <taxon>Parvicellaceae</taxon>
        <taxon>Parvicella</taxon>
    </lineage>
</organism>
<dbReference type="AlphaFoldDB" id="A0A916NBT6"/>
<dbReference type="InterPro" id="IPR011527">
    <property type="entry name" value="ABC1_TM_dom"/>
</dbReference>
<dbReference type="SMART" id="SM00382">
    <property type="entry name" value="AAA"/>
    <property type="match status" value="1"/>
</dbReference>
<feature type="domain" description="ABC transmembrane type-1" evidence="9">
    <location>
        <begin position="19"/>
        <end position="339"/>
    </location>
</feature>
<evidence type="ECO:0000256" key="4">
    <source>
        <dbReference type="ARBA" id="ARBA00022840"/>
    </source>
</evidence>
<dbReference type="PANTHER" id="PTHR24221:SF654">
    <property type="entry name" value="ATP-BINDING CASSETTE SUB-FAMILY B MEMBER 6"/>
    <property type="match status" value="1"/>
</dbReference>
<gene>
    <name evidence="10" type="primary">msbA</name>
    <name evidence="10" type="ORF">CRYO30217_02312</name>
</gene>
<evidence type="ECO:0000256" key="3">
    <source>
        <dbReference type="ARBA" id="ARBA00022741"/>
    </source>
</evidence>
<dbReference type="PROSITE" id="PS00211">
    <property type="entry name" value="ABC_TRANSPORTER_1"/>
    <property type="match status" value="1"/>
</dbReference>
<evidence type="ECO:0000256" key="1">
    <source>
        <dbReference type="ARBA" id="ARBA00004651"/>
    </source>
</evidence>
<dbReference type="EMBL" id="OU015584">
    <property type="protein sequence ID" value="CAG5083858.1"/>
    <property type="molecule type" value="Genomic_DNA"/>
</dbReference>
<dbReference type="Gene3D" id="1.20.1560.10">
    <property type="entry name" value="ABC transporter type 1, transmembrane domain"/>
    <property type="match status" value="1"/>
</dbReference>
<keyword evidence="3" id="KW-0547">Nucleotide-binding</keyword>
<dbReference type="FunFam" id="3.40.50.300:FF:000218">
    <property type="entry name" value="Multidrug ABC transporter ATP-binding protein"/>
    <property type="match status" value="1"/>
</dbReference>
<dbReference type="PANTHER" id="PTHR24221">
    <property type="entry name" value="ATP-BINDING CASSETTE SUB-FAMILY B"/>
    <property type="match status" value="1"/>
</dbReference>
<evidence type="ECO:0000313" key="10">
    <source>
        <dbReference type="EMBL" id="CAG5083858.1"/>
    </source>
</evidence>
<accession>A0A916NBT6</accession>
<dbReference type="PROSITE" id="PS50893">
    <property type="entry name" value="ABC_TRANSPORTER_2"/>
    <property type="match status" value="1"/>
</dbReference>
<dbReference type="RefSeq" id="WP_258542543.1">
    <property type="nucleotide sequence ID" value="NZ_OU015584.1"/>
</dbReference>
<dbReference type="InterPro" id="IPR027417">
    <property type="entry name" value="P-loop_NTPase"/>
</dbReference>
<keyword evidence="5 7" id="KW-1133">Transmembrane helix</keyword>
<dbReference type="Gene3D" id="3.40.50.300">
    <property type="entry name" value="P-loop containing nucleotide triphosphate hydrolases"/>
    <property type="match status" value="1"/>
</dbReference>
<comment type="subcellular location">
    <subcellularLocation>
        <location evidence="1">Cell membrane</location>
        <topology evidence="1">Multi-pass membrane protein</topology>
    </subcellularLocation>
</comment>
<dbReference type="SUPFAM" id="SSF90123">
    <property type="entry name" value="ABC transporter transmembrane region"/>
    <property type="match status" value="1"/>
</dbReference>
<evidence type="ECO:0000256" key="2">
    <source>
        <dbReference type="ARBA" id="ARBA00022692"/>
    </source>
</evidence>
<dbReference type="GO" id="GO:0140359">
    <property type="term" value="F:ABC-type transporter activity"/>
    <property type="evidence" value="ECO:0007669"/>
    <property type="project" value="InterPro"/>
</dbReference>
<evidence type="ECO:0000313" key="11">
    <source>
        <dbReference type="Proteomes" id="UP000683507"/>
    </source>
</evidence>
<dbReference type="Pfam" id="PF00005">
    <property type="entry name" value="ABC_tran"/>
    <property type="match status" value="1"/>
</dbReference>
<name>A0A916NBT6_9FLAO</name>
<dbReference type="SUPFAM" id="SSF52540">
    <property type="entry name" value="P-loop containing nucleoside triphosphate hydrolases"/>
    <property type="match status" value="1"/>
</dbReference>
<dbReference type="GO" id="GO:0005886">
    <property type="term" value="C:plasma membrane"/>
    <property type="evidence" value="ECO:0007669"/>
    <property type="project" value="UniProtKB-SubCell"/>
</dbReference>
<dbReference type="InterPro" id="IPR017871">
    <property type="entry name" value="ABC_transporter-like_CS"/>
</dbReference>
<dbReference type="InterPro" id="IPR003439">
    <property type="entry name" value="ABC_transporter-like_ATP-bd"/>
</dbReference>
<evidence type="ECO:0000259" key="8">
    <source>
        <dbReference type="PROSITE" id="PS50893"/>
    </source>
</evidence>
<keyword evidence="6 7" id="KW-0472">Membrane</keyword>
<proteinExistence type="predicted"/>
<protein>
    <submittedName>
        <fullName evidence="10">Lipid A export ATP-binding/permease protein MsbA</fullName>
    </submittedName>
</protein>
<feature type="domain" description="ABC transporter" evidence="8">
    <location>
        <begin position="373"/>
        <end position="605"/>
    </location>
</feature>
<evidence type="ECO:0000256" key="7">
    <source>
        <dbReference type="SAM" id="Phobius"/>
    </source>
</evidence>
<sequence length="609" mass="67919">MKSLIRIIKLTLGYKKYIAGSVFFNLLSTFFGLFSFVLLAPLLDVIFNKTDDYYAETVAKGAPEFSFSSDYFVDFINHQLASMIVEESKVYALVSVCIVIGIAVLLKNLFIYLSTLLVSVVVNKSVGDIRNNIFNTLMYMPVSYLSDERKGEVISKTSNDVQEIEWSMQSAIKGVFKEPINILVFLITLFAMSLELSLFIVIFLPVTGALISLISKSLKKNTKSAQEHFGRLMAHLEESLNGFKLIKAFSNEDRFVRKFEGTNSEFVRNKVRAYAKADLASPTSEFLGVIAVISVLWYGGSLVFEGEMQASFFITYIILFSQLINPLKTLSKSIYDAQKGNSALDRIEEIYQAKDQDTIVDGALVKAELEREVTVKNISFSYKTEKVLNNVSFTVQKGKTVALVGQSGSGKSTIANLVPRFYDVQEGSIEVDGVNIKDFKLQALRDLIGMVTQESILFNDTVTNNIVFGDEVDQEKLIEAAKIANAHDFISELEEGYETNIGDGGNKLSGGQRQRLSIARAVYKNPPILILDEATSALDTESEKLVQDALNKLMANRTSIVIAHRLSTIQHADEIIVLQKGNIVERGSHQELMDKNGTYRKLVEMQSFD</sequence>
<dbReference type="KEGG" id="ptan:CRYO30217_02312"/>
<evidence type="ECO:0000256" key="6">
    <source>
        <dbReference type="ARBA" id="ARBA00023136"/>
    </source>
</evidence>
<evidence type="ECO:0000259" key="9">
    <source>
        <dbReference type="PROSITE" id="PS50929"/>
    </source>
</evidence>
<dbReference type="Pfam" id="PF00664">
    <property type="entry name" value="ABC_membrane"/>
    <property type="match status" value="1"/>
</dbReference>
<dbReference type="CDD" id="cd18552">
    <property type="entry name" value="ABC_6TM_MsbA_like"/>
    <property type="match status" value="1"/>
</dbReference>
<keyword evidence="2 7" id="KW-0812">Transmembrane</keyword>
<reference evidence="10" key="1">
    <citation type="submission" date="2021-04" db="EMBL/GenBank/DDBJ databases">
        <authorList>
            <person name="Rodrigo-Torres L."/>
            <person name="Arahal R. D."/>
            <person name="Lucena T."/>
        </authorList>
    </citation>
    <scope>NUCLEOTIDE SEQUENCE</scope>
    <source>
        <strain evidence="10">AS29M-1</strain>
    </source>
</reference>
<dbReference type="InterPro" id="IPR003593">
    <property type="entry name" value="AAA+_ATPase"/>
</dbReference>
<dbReference type="CDD" id="cd03251">
    <property type="entry name" value="ABCC_MsbA"/>
    <property type="match status" value="1"/>
</dbReference>
<dbReference type="Proteomes" id="UP000683507">
    <property type="component" value="Chromosome"/>
</dbReference>
<dbReference type="GO" id="GO:0034040">
    <property type="term" value="F:ATPase-coupled lipid transmembrane transporter activity"/>
    <property type="evidence" value="ECO:0007669"/>
    <property type="project" value="TreeGrafter"/>
</dbReference>
<dbReference type="GO" id="GO:0016887">
    <property type="term" value="F:ATP hydrolysis activity"/>
    <property type="evidence" value="ECO:0007669"/>
    <property type="project" value="InterPro"/>
</dbReference>
<dbReference type="InterPro" id="IPR036640">
    <property type="entry name" value="ABC1_TM_sf"/>
</dbReference>
<keyword evidence="11" id="KW-1185">Reference proteome</keyword>
<feature type="transmembrane region" description="Helical" evidence="7">
    <location>
        <begin position="90"/>
        <end position="122"/>
    </location>
</feature>